<feature type="transmembrane region" description="Helical" evidence="10">
    <location>
        <begin position="321"/>
        <end position="343"/>
    </location>
</feature>
<accession>A0A4R9LSC4</accession>
<name>A0A4R9LSC4_9LEPT</name>
<dbReference type="PIRSF" id="PIRSF016636">
    <property type="entry name" value="AlgI_DltB"/>
    <property type="match status" value="1"/>
</dbReference>
<feature type="transmembrane region" description="Helical" evidence="10">
    <location>
        <begin position="35"/>
        <end position="52"/>
    </location>
</feature>
<evidence type="ECO:0000256" key="2">
    <source>
        <dbReference type="ARBA" id="ARBA00010323"/>
    </source>
</evidence>
<dbReference type="AlphaFoldDB" id="A0A4R9LSC4"/>
<evidence type="ECO:0000256" key="4">
    <source>
        <dbReference type="ARBA" id="ARBA00022679"/>
    </source>
</evidence>
<evidence type="ECO:0000256" key="9">
    <source>
        <dbReference type="PIRNR" id="PIRNR016636"/>
    </source>
</evidence>
<evidence type="ECO:0000313" key="12">
    <source>
        <dbReference type="Proteomes" id="UP000298264"/>
    </source>
</evidence>
<feature type="transmembrane region" description="Helical" evidence="10">
    <location>
        <begin position="439"/>
        <end position="457"/>
    </location>
</feature>
<keyword evidence="8 9" id="KW-0012">Acyltransferase</keyword>
<feature type="transmembrane region" description="Helical" evidence="10">
    <location>
        <begin position="58"/>
        <end position="74"/>
    </location>
</feature>
<gene>
    <name evidence="11" type="ORF">EHS11_01930</name>
</gene>
<comment type="subcellular location">
    <subcellularLocation>
        <location evidence="1">Cell membrane</location>
        <topology evidence="1">Multi-pass membrane protein</topology>
    </subcellularLocation>
</comment>
<keyword evidence="4 9" id="KW-0808">Transferase</keyword>
<evidence type="ECO:0000256" key="8">
    <source>
        <dbReference type="ARBA" id="ARBA00023315"/>
    </source>
</evidence>
<dbReference type="RefSeq" id="WP_135762738.1">
    <property type="nucleotide sequence ID" value="NZ_RQHV01000007.1"/>
</dbReference>
<dbReference type="InterPro" id="IPR024194">
    <property type="entry name" value="Ac/AlaTfrase_AlgI/DltB"/>
</dbReference>
<evidence type="ECO:0000256" key="3">
    <source>
        <dbReference type="ARBA" id="ARBA00022475"/>
    </source>
</evidence>
<keyword evidence="5 10" id="KW-0812">Transmembrane</keyword>
<evidence type="ECO:0000256" key="7">
    <source>
        <dbReference type="ARBA" id="ARBA00023136"/>
    </source>
</evidence>
<dbReference type="GO" id="GO:0042121">
    <property type="term" value="P:alginic acid biosynthetic process"/>
    <property type="evidence" value="ECO:0007669"/>
    <property type="project" value="InterPro"/>
</dbReference>
<sequence>MIFSDFEYFIFFLFVFLTVWYLFPAVFKDPSKETRILHIFLLIASYFFYMSWDYRFGALILLSTFIDYFVGWKLGKTENRKFRLFYLYFSLITNLVFILGFFKYYNFLASSTNSIWTPLFGKEALPILNIILPAGISFFTFQSLSYTIDVYRKEIKPELDFIKFSLFVSFFPQLVAGPIVTAKTFIPQLYEEKKFSDIPFRIAIRFFILGYFKKAVLSDQIAPTIEAIFGNPAGHHTSALWIGAVLGGVQVYLDFSGYSDMAIGSALLLGYKLPINFNLPFIATSVSGFWRRWHMTLNAWLRDYVYFTMGGSRVGAARRKLNLWFTMFVSGVWHGANWTYVFWGSLNGVFYVIEEFYHDFFPVKKDAKAEPKKGSALKLKILKWIQPLQWVLQNSLTNIAFFVGAVFFRSLTWDASWIHIKGLFFFQEGTIRPYMWKDFAWIVGLLAVGHVIGHWIFEKGRGKNIPRTLEFCFYPVIVLILCLATPENSVPFIYFQF</sequence>
<keyword evidence="12" id="KW-1185">Reference proteome</keyword>
<dbReference type="PANTHER" id="PTHR13285:SF23">
    <property type="entry name" value="TEICHOIC ACID D-ALANYLTRANSFERASE"/>
    <property type="match status" value="1"/>
</dbReference>
<dbReference type="PANTHER" id="PTHR13285">
    <property type="entry name" value="ACYLTRANSFERASE"/>
    <property type="match status" value="1"/>
</dbReference>
<feature type="transmembrane region" description="Helical" evidence="10">
    <location>
        <begin position="399"/>
        <end position="418"/>
    </location>
</feature>
<dbReference type="EMBL" id="RQHV01000007">
    <property type="protein sequence ID" value="TGN14261.1"/>
    <property type="molecule type" value="Genomic_DNA"/>
</dbReference>
<evidence type="ECO:0000256" key="5">
    <source>
        <dbReference type="ARBA" id="ARBA00022692"/>
    </source>
</evidence>
<reference evidence="11" key="1">
    <citation type="journal article" date="2019" name="PLoS Negl. Trop. Dis.">
        <title>Revisiting the worldwide diversity of Leptospira species in the environment.</title>
        <authorList>
            <person name="Vincent A.T."/>
            <person name="Schiettekatte O."/>
            <person name="Bourhy P."/>
            <person name="Veyrier F.J."/>
            <person name="Picardeau M."/>
        </authorList>
    </citation>
    <scope>NUCLEOTIDE SEQUENCE [LARGE SCALE GENOMIC DNA]</scope>
    <source>
        <strain evidence="11">201400974</strain>
    </source>
</reference>
<comment type="caution">
    <text evidence="11">The sequence shown here is derived from an EMBL/GenBank/DDBJ whole genome shotgun (WGS) entry which is preliminary data.</text>
</comment>
<dbReference type="OrthoDB" id="9805788at2"/>
<evidence type="ECO:0000256" key="1">
    <source>
        <dbReference type="ARBA" id="ARBA00004651"/>
    </source>
</evidence>
<proteinExistence type="inferred from homology"/>
<feature type="transmembrane region" description="Helical" evidence="10">
    <location>
        <begin position="86"/>
        <end position="105"/>
    </location>
</feature>
<dbReference type="InterPro" id="IPR004299">
    <property type="entry name" value="MBOAT_fam"/>
</dbReference>
<feature type="transmembrane region" description="Helical" evidence="10">
    <location>
        <begin position="125"/>
        <end position="146"/>
    </location>
</feature>
<comment type="similarity">
    <text evidence="2 9">Belongs to the membrane-bound acyltransferase family.</text>
</comment>
<evidence type="ECO:0000256" key="6">
    <source>
        <dbReference type="ARBA" id="ARBA00022989"/>
    </source>
</evidence>
<dbReference type="InterPro" id="IPR051085">
    <property type="entry name" value="MB_O-acyltransferase"/>
</dbReference>
<dbReference type="Pfam" id="PF03062">
    <property type="entry name" value="MBOAT"/>
    <property type="match status" value="1"/>
</dbReference>
<evidence type="ECO:0000256" key="10">
    <source>
        <dbReference type="SAM" id="Phobius"/>
    </source>
</evidence>
<dbReference type="GO" id="GO:0005886">
    <property type="term" value="C:plasma membrane"/>
    <property type="evidence" value="ECO:0007669"/>
    <property type="project" value="UniProtKB-SubCell"/>
</dbReference>
<keyword evidence="6 10" id="KW-1133">Transmembrane helix</keyword>
<keyword evidence="3 9" id="KW-1003">Cell membrane</keyword>
<feature type="transmembrane region" description="Helical" evidence="10">
    <location>
        <begin position="473"/>
        <end position="495"/>
    </location>
</feature>
<dbReference type="GO" id="GO:0016746">
    <property type="term" value="F:acyltransferase activity"/>
    <property type="evidence" value="ECO:0007669"/>
    <property type="project" value="UniProtKB-KW"/>
</dbReference>
<dbReference type="InterPro" id="IPR028362">
    <property type="entry name" value="AlgI"/>
</dbReference>
<feature type="transmembrane region" description="Helical" evidence="10">
    <location>
        <begin position="6"/>
        <end position="23"/>
    </location>
</feature>
<dbReference type="Proteomes" id="UP000298264">
    <property type="component" value="Unassembled WGS sequence"/>
</dbReference>
<evidence type="ECO:0000313" key="11">
    <source>
        <dbReference type="EMBL" id="TGN14261.1"/>
    </source>
</evidence>
<organism evidence="11 12">
    <name type="scientific">Leptospira ilyithenensis</name>
    <dbReference type="NCBI Taxonomy" id="2484901"/>
    <lineage>
        <taxon>Bacteria</taxon>
        <taxon>Pseudomonadati</taxon>
        <taxon>Spirochaetota</taxon>
        <taxon>Spirochaetia</taxon>
        <taxon>Leptospirales</taxon>
        <taxon>Leptospiraceae</taxon>
        <taxon>Leptospira</taxon>
    </lineage>
</organism>
<protein>
    <submittedName>
        <fullName evidence="11">MBOAT family protein</fullName>
    </submittedName>
</protein>
<dbReference type="PIRSF" id="PIRSF500217">
    <property type="entry name" value="AlgI"/>
    <property type="match status" value="1"/>
</dbReference>
<keyword evidence="7 9" id="KW-0472">Membrane</keyword>